<feature type="region of interest" description="Disordered" evidence="1">
    <location>
        <begin position="1"/>
        <end position="25"/>
    </location>
</feature>
<evidence type="ECO:0000256" key="1">
    <source>
        <dbReference type="SAM" id="MobiDB-lite"/>
    </source>
</evidence>
<evidence type="ECO:0000313" key="3">
    <source>
        <dbReference type="Proteomes" id="UP001233271"/>
    </source>
</evidence>
<dbReference type="KEGG" id="ccac:CcaHIS019_0200210"/>
<reference evidence="2" key="1">
    <citation type="journal article" date="2023" name="BMC Genomics">
        <title>Chromosome-level genome assemblies of Cutaneotrichosporon spp. (Trichosporonales, Basidiomycota) reveal imbalanced evolution between nucleotide sequences and chromosome synteny.</title>
        <authorList>
            <person name="Kobayashi Y."/>
            <person name="Kayamori A."/>
            <person name="Aoki K."/>
            <person name="Shiwa Y."/>
            <person name="Matsutani M."/>
            <person name="Fujita N."/>
            <person name="Sugita T."/>
            <person name="Iwasaki W."/>
            <person name="Tanaka N."/>
            <person name="Takashima M."/>
        </authorList>
    </citation>
    <scope>NUCLEOTIDE SEQUENCE</scope>
    <source>
        <strain evidence="2">HIS019</strain>
    </source>
</reference>
<feature type="compositionally biased region" description="Low complexity" evidence="1">
    <location>
        <begin position="14"/>
        <end position="25"/>
    </location>
</feature>
<dbReference type="RefSeq" id="XP_060453925.1">
    <property type="nucleotide sequence ID" value="XM_060596986.1"/>
</dbReference>
<accession>A0AA48HZY6</accession>
<dbReference type="AlphaFoldDB" id="A0AA48HZY6"/>
<proteinExistence type="predicted"/>
<dbReference type="GeneID" id="85492530"/>
<evidence type="ECO:0000313" key="2">
    <source>
        <dbReference type="EMBL" id="BEI88659.1"/>
    </source>
</evidence>
<protein>
    <submittedName>
        <fullName evidence="2">Uncharacterized protein</fullName>
    </submittedName>
</protein>
<sequence length="319" mass="35224">MYHTTRSSGSSYDTVTTATSALSRSTSWSGMTAVESLSRGKYPAAPKLAFPTVPEASELSSVSPVPVVSSTFTYSPADKPTRPLRPLPSLEVPAQADRRHPLPEQFRFSNYEQTRQDTWTHTLSTLSKTCSTYPDREKSLLRRVMKNSVTHVRTLSSGSLERIRSLSRRAGCRRTSVYDPKFIVPDTLPTQLEPAWPAWPPSHHRNTSRISRVILQVPPSEPLLPAVLAAADDVTVNDVNLRVAVAKIALMATPSETATYTKLAPLNGEREASRPDSQLLPCIDFSVPPVKCRPSLPPDFRGPLVTCSRRASRPLFTYI</sequence>
<dbReference type="EMBL" id="AP028213">
    <property type="protein sequence ID" value="BEI88659.1"/>
    <property type="molecule type" value="Genomic_DNA"/>
</dbReference>
<dbReference type="Proteomes" id="UP001233271">
    <property type="component" value="Chromosome 2"/>
</dbReference>
<feature type="compositionally biased region" description="Polar residues" evidence="1">
    <location>
        <begin position="1"/>
        <end position="13"/>
    </location>
</feature>
<organism evidence="2 3">
    <name type="scientific">Cutaneotrichosporon cavernicola</name>
    <dbReference type="NCBI Taxonomy" id="279322"/>
    <lineage>
        <taxon>Eukaryota</taxon>
        <taxon>Fungi</taxon>
        <taxon>Dikarya</taxon>
        <taxon>Basidiomycota</taxon>
        <taxon>Agaricomycotina</taxon>
        <taxon>Tremellomycetes</taxon>
        <taxon>Trichosporonales</taxon>
        <taxon>Trichosporonaceae</taxon>
        <taxon>Cutaneotrichosporon</taxon>
    </lineage>
</organism>
<name>A0AA48HZY6_9TREE</name>
<keyword evidence="3" id="KW-1185">Reference proteome</keyword>
<gene>
    <name evidence="2" type="ORF">CcaverHIS019_0200210</name>
</gene>